<feature type="compositionally biased region" description="Polar residues" evidence="1">
    <location>
        <begin position="1"/>
        <end position="10"/>
    </location>
</feature>
<evidence type="ECO:0000313" key="4">
    <source>
        <dbReference type="Proteomes" id="UP001476798"/>
    </source>
</evidence>
<keyword evidence="4" id="KW-1185">Reference proteome</keyword>
<evidence type="ECO:0000313" key="3">
    <source>
        <dbReference type="EMBL" id="MEQ2158905.1"/>
    </source>
</evidence>
<evidence type="ECO:0000256" key="1">
    <source>
        <dbReference type="SAM" id="MobiDB-lite"/>
    </source>
</evidence>
<feature type="compositionally biased region" description="Acidic residues" evidence="1">
    <location>
        <begin position="13"/>
        <end position="22"/>
    </location>
</feature>
<organism evidence="3 4">
    <name type="scientific">Goodea atripinnis</name>
    <dbReference type="NCBI Taxonomy" id="208336"/>
    <lineage>
        <taxon>Eukaryota</taxon>
        <taxon>Metazoa</taxon>
        <taxon>Chordata</taxon>
        <taxon>Craniata</taxon>
        <taxon>Vertebrata</taxon>
        <taxon>Euteleostomi</taxon>
        <taxon>Actinopterygii</taxon>
        <taxon>Neopterygii</taxon>
        <taxon>Teleostei</taxon>
        <taxon>Neoteleostei</taxon>
        <taxon>Acanthomorphata</taxon>
        <taxon>Ovalentaria</taxon>
        <taxon>Atherinomorphae</taxon>
        <taxon>Cyprinodontiformes</taxon>
        <taxon>Goodeidae</taxon>
        <taxon>Goodea</taxon>
    </lineage>
</organism>
<feature type="domain" description="Exocyst complex component Sec3 coiled-coil" evidence="2">
    <location>
        <begin position="57"/>
        <end position="120"/>
    </location>
</feature>
<comment type="caution">
    <text evidence="3">The sequence shown here is derived from an EMBL/GenBank/DDBJ whole genome shotgun (WGS) entry which is preliminary data.</text>
</comment>
<dbReference type="PANTHER" id="PTHR16092:SF14">
    <property type="entry name" value="EXOCYST COMPLEX COMPONENT 1 ISOFORM X1"/>
    <property type="match status" value="1"/>
</dbReference>
<sequence>SVPSGESQSVAGGDEDALEEYQELSTREEQDIESMMEMCEYAVSNAEAFAEKLFKELQVLDGLLDEALAEVDTIEGKLSSYEEMLQSVKDQMDQISQSNRLIQISNTNNGKLLDDIQFLVVSHL</sequence>
<evidence type="ECO:0000259" key="2">
    <source>
        <dbReference type="Pfam" id="PF09763"/>
    </source>
</evidence>
<dbReference type="Pfam" id="PF09763">
    <property type="entry name" value="Sec3_CC"/>
    <property type="match status" value="1"/>
</dbReference>
<feature type="non-terminal residue" evidence="3">
    <location>
        <position position="1"/>
    </location>
</feature>
<feature type="region of interest" description="Disordered" evidence="1">
    <location>
        <begin position="1"/>
        <end position="28"/>
    </location>
</feature>
<name>A0ABV0MIN1_9TELE</name>
<dbReference type="EMBL" id="JAHRIO010001350">
    <property type="protein sequence ID" value="MEQ2158905.1"/>
    <property type="molecule type" value="Genomic_DNA"/>
</dbReference>
<dbReference type="Proteomes" id="UP001476798">
    <property type="component" value="Unassembled WGS sequence"/>
</dbReference>
<dbReference type="PANTHER" id="PTHR16092">
    <property type="entry name" value="SEC3/SYNTAXIN-RELATED"/>
    <property type="match status" value="1"/>
</dbReference>
<gene>
    <name evidence="3" type="primary">EXOC1_1</name>
    <name evidence="3" type="ORF">GOODEAATRI_017007</name>
</gene>
<dbReference type="InterPro" id="IPR019160">
    <property type="entry name" value="Sec3_CC"/>
</dbReference>
<reference evidence="3 4" key="1">
    <citation type="submission" date="2021-06" db="EMBL/GenBank/DDBJ databases">
        <authorList>
            <person name="Palmer J.M."/>
        </authorList>
    </citation>
    <scope>NUCLEOTIDE SEQUENCE [LARGE SCALE GENOMIC DNA]</scope>
    <source>
        <strain evidence="3 4">GA_2019</strain>
        <tissue evidence="3">Muscle</tissue>
    </source>
</reference>
<proteinExistence type="predicted"/>
<accession>A0ABV0MIN1</accession>
<protein>
    <submittedName>
        <fullName evidence="3">Exocyst complex component 1</fullName>
    </submittedName>
</protein>